<dbReference type="EMBL" id="FUZT01000001">
    <property type="protein sequence ID" value="SKC36053.1"/>
    <property type="molecule type" value="Genomic_DNA"/>
</dbReference>
<keyword evidence="2 5" id="KW-0547">Nucleotide-binding</keyword>
<feature type="domain" description="ATP-grasp" evidence="6">
    <location>
        <begin position="11"/>
        <end position="47"/>
    </location>
</feature>
<dbReference type="PANTHER" id="PTHR43334">
    <property type="entry name" value="ACETATE--COA LIGASE [ADP-FORMING]"/>
    <property type="match status" value="1"/>
</dbReference>
<proteinExistence type="inferred from homology"/>
<name>A0A1T5IAJ9_9FIRM</name>
<organism evidence="7 8">
    <name type="scientific">Maledivibacter halophilus</name>
    <dbReference type="NCBI Taxonomy" id="36842"/>
    <lineage>
        <taxon>Bacteria</taxon>
        <taxon>Bacillati</taxon>
        <taxon>Bacillota</taxon>
        <taxon>Clostridia</taxon>
        <taxon>Peptostreptococcales</taxon>
        <taxon>Caminicellaceae</taxon>
        <taxon>Maledivibacter</taxon>
    </lineage>
</organism>
<evidence type="ECO:0000313" key="8">
    <source>
        <dbReference type="Proteomes" id="UP000190285"/>
    </source>
</evidence>
<evidence type="ECO:0000259" key="6">
    <source>
        <dbReference type="PROSITE" id="PS50975"/>
    </source>
</evidence>
<dbReference type="AlphaFoldDB" id="A0A1T5IAJ9"/>
<keyword evidence="3 5" id="KW-0067">ATP-binding</keyword>
<dbReference type="PROSITE" id="PS50975">
    <property type="entry name" value="ATP_GRASP"/>
    <property type="match status" value="1"/>
</dbReference>
<keyword evidence="8" id="KW-1185">Reference proteome</keyword>
<dbReference type="OrthoDB" id="9807426at2"/>
<evidence type="ECO:0000313" key="7">
    <source>
        <dbReference type="EMBL" id="SKC36053.1"/>
    </source>
</evidence>
<sequence>MSRFLNELDGKNLLSQYDIPMAKGFLSKTVDEAKEIAKKLKFPVVMKILSSDILHKTEAGCVFTNVKTEDELVEIFDKILYNAKFYKTDAKIDGILIQEMVPVGLEVIIGMKKDPQFGPVIMVGSGGVYVEVFKDISLRLLPITKLDANKMLAETKLFEIIKGVRGTVYDKEALINILLKVSKLIIENSTIEEIDINPIFLYEEGKGAKGVDALIKL</sequence>
<dbReference type="GO" id="GO:0005524">
    <property type="term" value="F:ATP binding"/>
    <property type="evidence" value="ECO:0007669"/>
    <property type="project" value="UniProtKB-UniRule"/>
</dbReference>
<comment type="similarity">
    <text evidence="4">In the N-terminal section; belongs to the acetate CoA ligase alpha subunit family.</text>
</comment>
<dbReference type="GO" id="GO:0046872">
    <property type="term" value="F:metal ion binding"/>
    <property type="evidence" value="ECO:0007669"/>
    <property type="project" value="InterPro"/>
</dbReference>
<dbReference type="Gene3D" id="3.30.1490.20">
    <property type="entry name" value="ATP-grasp fold, A domain"/>
    <property type="match status" value="1"/>
</dbReference>
<dbReference type="InterPro" id="IPR013815">
    <property type="entry name" value="ATP_grasp_subdomain_1"/>
</dbReference>
<evidence type="ECO:0000256" key="5">
    <source>
        <dbReference type="PROSITE-ProRule" id="PRU00409"/>
    </source>
</evidence>
<evidence type="ECO:0000256" key="3">
    <source>
        <dbReference type="ARBA" id="ARBA00022840"/>
    </source>
</evidence>
<dbReference type="SUPFAM" id="SSF56059">
    <property type="entry name" value="Glutathione synthetase ATP-binding domain-like"/>
    <property type="match status" value="1"/>
</dbReference>
<reference evidence="7 8" key="1">
    <citation type="submission" date="2017-02" db="EMBL/GenBank/DDBJ databases">
        <authorList>
            <person name="Peterson S.W."/>
        </authorList>
    </citation>
    <scope>NUCLEOTIDE SEQUENCE [LARGE SCALE GENOMIC DNA]</scope>
    <source>
        <strain evidence="7 8">M1</strain>
    </source>
</reference>
<evidence type="ECO:0000256" key="1">
    <source>
        <dbReference type="ARBA" id="ARBA00022598"/>
    </source>
</evidence>
<dbReference type="RefSeq" id="WP_079488547.1">
    <property type="nucleotide sequence ID" value="NZ_FUZT01000001.1"/>
</dbReference>
<dbReference type="Pfam" id="PF13549">
    <property type="entry name" value="ATP-grasp_5"/>
    <property type="match status" value="1"/>
</dbReference>
<dbReference type="STRING" id="36842.SAMN02194393_00111"/>
<dbReference type="GO" id="GO:0016874">
    <property type="term" value="F:ligase activity"/>
    <property type="evidence" value="ECO:0007669"/>
    <property type="project" value="UniProtKB-KW"/>
</dbReference>
<dbReference type="InterPro" id="IPR051538">
    <property type="entry name" value="Acyl-CoA_Synth/Transferase"/>
</dbReference>
<evidence type="ECO:0000256" key="2">
    <source>
        <dbReference type="ARBA" id="ARBA00022741"/>
    </source>
</evidence>
<evidence type="ECO:0000256" key="4">
    <source>
        <dbReference type="ARBA" id="ARBA00060888"/>
    </source>
</evidence>
<dbReference type="FunFam" id="3.30.1490.20:FF:000020">
    <property type="entry name" value="Protein lysine acetyltransferase"/>
    <property type="match status" value="1"/>
</dbReference>
<keyword evidence="1" id="KW-0436">Ligase</keyword>
<dbReference type="Proteomes" id="UP000190285">
    <property type="component" value="Unassembled WGS sequence"/>
</dbReference>
<dbReference type="InterPro" id="IPR011761">
    <property type="entry name" value="ATP-grasp"/>
</dbReference>
<accession>A0A1T5IAJ9</accession>
<gene>
    <name evidence="7" type="ORF">SAMN02194393_00111</name>
</gene>
<dbReference type="PANTHER" id="PTHR43334:SF1">
    <property type="entry name" value="3-HYDROXYPROPIONATE--COA LIGASE [ADP-FORMING]"/>
    <property type="match status" value="1"/>
</dbReference>
<dbReference type="Gene3D" id="3.30.470.20">
    <property type="entry name" value="ATP-grasp fold, B domain"/>
    <property type="match status" value="1"/>
</dbReference>
<protein>
    <submittedName>
        <fullName evidence="7">Acetyl-CoA synthetase (ADP-forming) beta subunit</fullName>
    </submittedName>
</protein>